<dbReference type="CDD" id="cd11528">
    <property type="entry name" value="NTP-PPase_MazG_Nterm"/>
    <property type="match status" value="1"/>
</dbReference>
<dbReference type="InterPro" id="IPR011551">
    <property type="entry name" value="NTP_PyrPHydrolase_MazG"/>
</dbReference>
<accession>I3CF48</accession>
<dbReference type="AlphaFoldDB" id="I3CF48"/>
<proteinExistence type="inferred from homology"/>
<sequence length="283" mass="32657">MNVNPNDPKHSESLQRLLKIMNELRAKCPWDKEQTLSSLRYLTIEETYELSDAILENDLNAIKKELGDLLLHIIFYTKITAEQNAFDIRDVIDSLCDKLIRRHPHVYGTAHADDATAVKQNWEQLKLKEKGNHSALSGVPSSLPALLKAIRIQEKARGVGFDWRPDDLASVWHKVNEELQEFVEHIDPITQKPHNQTEAENEFGDILFSLVNYARFVGINPEDALEKTNKKFTRRFLWMENTLRQTGQAMHTLTLEELENYWQQAKKAVDTPTDTTATQQTPR</sequence>
<dbReference type="eggNOG" id="COG3956">
    <property type="taxonomic scope" value="Bacteria"/>
</dbReference>
<dbReference type="PANTHER" id="PTHR30522:SF0">
    <property type="entry name" value="NUCLEOSIDE TRIPHOSPHATE PYROPHOSPHOHYDROLASE"/>
    <property type="match status" value="1"/>
</dbReference>
<dbReference type="EC" id="3.6.1.8" evidence="3"/>
<dbReference type="PANTHER" id="PTHR30522">
    <property type="entry name" value="NUCLEOSIDE TRIPHOSPHATE PYROPHOSPHOHYDROLASE"/>
    <property type="match status" value="1"/>
</dbReference>
<dbReference type="Pfam" id="PF03819">
    <property type="entry name" value="MazG"/>
    <property type="match status" value="2"/>
</dbReference>
<comment type="catalytic activity">
    <reaction evidence="1">
        <text>ATP + H2O = AMP + diphosphate + H(+)</text>
        <dbReference type="Rhea" id="RHEA:14245"/>
        <dbReference type="ChEBI" id="CHEBI:15377"/>
        <dbReference type="ChEBI" id="CHEBI:15378"/>
        <dbReference type="ChEBI" id="CHEBI:30616"/>
        <dbReference type="ChEBI" id="CHEBI:33019"/>
        <dbReference type="ChEBI" id="CHEBI:456215"/>
        <dbReference type="EC" id="3.6.1.8"/>
    </reaction>
</comment>
<dbReference type="GO" id="GO:0046076">
    <property type="term" value="P:dTTP catabolic process"/>
    <property type="evidence" value="ECO:0007669"/>
    <property type="project" value="TreeGrafter"/>
</dbReference>
<evidence type="ECO:0000256" key="1">
    <source>
        <dbReference type="ARBA" id="ARBA00052141"/>
    </source>
</evidence>
<dbReference type="GO" id="GO:0006203">
    <property type="term" value="P:dGTP catabolic process"/>
    <property type="evidence" value="ECO:0007669"/>
    <property type="project" value="TreeGrafter"/>
</dbReference>
<feature type="domain" description="NTP pyrophosphohydrolase MazG-like" evidence="5">
    <location>
        <begin position="34"/>
        <end position="106"/>
    </location>
</feature>
<evidence type="ECO:0000256" key="3">
    <source>
        <dbReference type="ARBA" id="ARBA00066372"/>
    </source>
</evidence>
<evidence type="ECO:0000256" key="2">
    <source>
        <dbReference type="ARBA" id="ARBA00061115"/>
    </source>
</evidence>
<dbReference type="STRING" id="395493.BegalDRAFT_1346"/>
<dbReference type="InterPro" id="IPR048011">
    <property type="entry name" value="NTP-PPase_MazG-like_C"/>
</dbReference>
<dbReference type="OrthoDB" id="9808939at2"/>
<dbReference type="GO" id="GO:0046047">
    <property type="term" value="P:TTP catabolic process"/>
    <property type="evidence" value="ECO:0007669"/>
    <property type="project" value="TreeGrafter"/>
</dbReference>
<reference evidence="6 7" key="1">
    <citation type="submission" date="2011-11" db="EMBL/GenBank/DDBJ databases">
        <title>Improved High-Quality Draft sequence of Beggiatoa alba B18lD.</title>
        <authorList>
            <consortium name="US DOE Joint Genome Institute"/>
            <person name="Lucas S."/>
            <person name="Han J."/>
            <person name="Lapidus A."/>
            <person name="Cheng J.-F."/>
            <person name="Goodwin L."/>
            <person name="Pitluck S."/>
            <person name="Peters L."/>
            <person name="Mikhailova N."/>
            <person name="Held B."/>
            <person name="Detter J.C."/>
            <person name="Han C."/>
            <person name="Tapia R."/>
            <person name="Land M."/>
            <person name="Hauser L."/>
            <person name="Kyrpides N."/>
            <person name="Ivanova N."/>
            <person name="Pagani I."/>
            <person name="Samuel K."/>
            <person name="Teske A."/>
            <person name="Mueller J."/>
            <person name="Woyke T."/>
        </authorList>
    </citation>
    <scope>NUCLEOTIDE SEQUENCE [LARGE SCALE GENOMIC DNA]</scope>
    <source>
        <strain evidence="6 7">B18LD</strain>
    </source>
</reference>
<dbReference type="GO" id="GO:0006950">
    <property type="term" value="P:response to stress"/>
    <property type="evidence" value="ECO:0007669"/>
    <property type="project" value="UniProtKB-ARBA"/>
</dbReference>
<dbReference type="SUPFAM" id="SSF101386">
    <property type="entry name" value="all-alpha NTP pyrophosphatases"/>
    <property type="match status" value="2"/>
</dbReference>
<evidence type="ECO:0000256" key="4">
    <source>
        <dbReference type="ARBA" id="ARBA00074799"/>
    </source>
</evidence>
<name>I3CF48_9GAMM</name>
<gene>
    <name evidence="6" type="ORF">BegalDRAFT_1346</name>
</gene>
<dbReference type="FunFam" id="1.10.287.1080:FF:000001">
    <property type="entry name" value="Nucleoside triphosphate pyrophosphohydrolase"/>
    <property type="match status" value="1"/>
</dbReference>
<evidence type="ECO:0000313" key="6">
    <source>
        <dbReference type="EMBL" id="EIJ42241.1"/>
    </source>
</evidence>
<dbReference type="NCBIfam" id="NF007113">
    <property type="entry name" value="PRK09562.1"/>
    <property type="match status" value="1"/>
</dbReference>
<organism evidence="6 7">
    <name type="scientific">Beggiatoa alba B18LD</name>
    <dbReference type="NCBI Taxonomy" id="395493"/>
    <lineage>
        <taxon>Bacteria</taxon>
        <taxon>Pseudomonadati</taxon>
        <taxon>Pseudomonadota</taxon>
        <taxon>Gammaproteobacteria</taxon>
        <taxon>Thiotrichales</taxon>
        <taxon>Thiotrichaceae</taxon>
        <taxon>Beggiatoa</taxon>
    </lineage>
</organism>
<dbReference type="FunFam" id="1.10.287.1080:FF:000003">
    <property type="entry name" value="Nucleoside triphosphate pyrophosphohydrolase"/>
    <property type="match status" value="1"/>
</dbReference>
<dbReference type="HOGENOM" id="CLU_038356_0_1_6"/>
<dbReference type="GO" id="GO:0046081">
    <property type="term" value="P:dUTP catabolic process"/>
    <property type="evidence" value="ECO:0007669"/>
    <property type="project" value="TreeGrafter"/>
</dbReference>
<dbReference type="GO" id="GO:0046061">
    <property type="term" value="P:dATP catabolic process"/>
    <property type="evidence" value="ECO:0007669"/>
    <property type="project" value="TreeGrafter"/>
</dbReference>
<dbReference type="GO" id="GO:0047693">
    <property type="term" value="F:ATP diphosphatase activity"/>
    <property type="evidence" value="ECO:0007669"/>
    <property type="project" value="UniProtKB-EC"/>
</dbReference>
<comment type="similarity">
    <text evidence="2">Belongs to the nucleoside triphosphate pyrophosphohydrolase family.</text>
</comment>
<dbReference type="Gene3D" id="1.10.287.1080">
    <property type="entry name" value="MazG-like"/>
    <property type="match status" value="2"/>
</dbReference>
<evidence type="ECO:0000259" key="5">
    <source>
        <dbReference type="Pfam" id="PF03819"/>
    </source>
</evidence>
<dbReference type="InterPro" id="IPR004518">
    <property type="entry name" value="MazG-like_dom"/>
</dbReference>
<dbReference type="EMBL" id="JH600070">
    <property type="protein sequence ID" value="EIJ42241.1"/>
    <property type="molecule type" value="Genomic_DNA"/>
</dbReference>
<keyword evidence="7" id="KW-1185">Reference proteome</keyword>
<feature type="domain" description="NTP pyrophosphohydrolase MazG-like" evidence="5">
    <location>
        <begin position="172"/>
        <end position="235"/>
    </location>
</feature>
<dbReference type="InterPro" id="IPR048015">
    <property type="entry name" value="NTP-PPase_MazG-like_N"/>
</dbReference>
<protein>
    <recommendedName>
        <fullName evidence="4">Nucleoside triphosphate pyrophosphohydrolase</fullName>
        <ecNumber evidence="3">3.6.1.8</ecNumber>
    </recommendedName>
</protein>
<dbReference type="GO" id="GO:0046052">
    <property type="term" value="P:UTP catabolic process"/>
    <property type="evidence" value="ECO:0007669"/>
    <property type="project" value="TreeGrafter"/>
</dbReference>
<dbReference type="NCBIfam" id="TIGR00444">
    <property type="entry name" value="mazG"/>
    <property type="match status" value="1"/>
</dbReference>
<evidence type="ECO:0000313" key="7">
    <source>
        <dbReference type="Proteomes" id="UP000005744"/>
    </source>
</evidence>
<dbReference type="Proteomes" id="UP000005744">
    <property type="component" value="Unassembled WGS sequence"/>
</dbReference>
<dbReference type="RefSeq" id="WP_002685000.1">
    <property type="nucleotide sequence ID" value="NZ_JH600070.1"/>
</dbReference>
<dbReference type="CDD" id="cd11529">
    <property type="entry name" value="NTP-PPase_MazG_Cterm"/>
    <property type="match status" value="1"/>
</dbReference>